<gene>
    <name evidence="2" type="primary">LOC112275534</name>
</gene>
<dbReference type="Proteomes" id="UP000006727">
    <property type="component" value="Chromosome 23"/>
</dbReference>
<keyword evidence="3" id="KW-1185">Reference proteome</keyword>
<evidence type="ECO:0000256" key="1">
    <source>
        <dbReference type="SAM" id="SignalP"/>
    </source>
</evidence>
<keyword evidence="1" id="KW-0732">Signal</keyword>
<sequence>MHSIYRCFLSLACGFAAAMVTCRALCPRRPIFFLPPGTECGHIWLVPELSPTWRLLQSWVRRGGSCGARCKMKKMQGVRSLNRADVVSSGVTPQRPRSGLERWGNGNFVSHLNESKGRGHRERERARLLCLEEERVLEYSFLYSAWPVVALRQFERGSYVVMLLLQSFDFNSMLAEQSLRCDYCAQEVAIGC</sequence>
<evidence type="ECO:0000313" key="3">
    <source>
        <dbReference type="Proteomes" id="UP000006727"/>
    </source>
</evidence>
<name>A0A7I4FG49_PHYPA</name>
<dbReference type="AlphaFoldDB" id="A0A7I4FG49"/>
<feature type="signal peptide" evidence="1">
    <location>
        <begin position="1"/>
        <end position="24"/>
    </location>
</feature>
<reference evidence="2 3" key="1">
    <citation type="journal article" date="2008" name="Science">
        <title>The Physcomitrella genome reveals evolutionary insights into the conquest of land by plants.</title>
        <authorList>
            <person name="Rensing S."/>
            <person name="Lang D."/>
            <person name="Zimmer A."/>
            <person name="Terry A."/>
            <person name="Salamov A."/>
            <person name="Shapiro H."/>
            <person name="Nishiyama T."/>
            <person name="Perroud P.-F."/>
            <person name="Lindquist E."/>
            <person name="Kamisugi Y."/>
            <person name="Tanahashi T."/>
            <person name="Sakakibara K."/>
            <person name="Fujita T."/>
            <person name="Oishi K."/>
            <person name="Shin-I T."/>
            <person name="Kuroki Y."/>
            <person name="Toyoda A."/>
            <person name="Suzuki Y."/>
            <person name="Hashimoto A."/>
            <person name="Yamaguchi K."/>
            <person name="Sugano A."/>
            <person name="Kohara Y."/>
            <person name="Fujiyama A."/>
            <person name="Anterola A."/>
            <person name="Aoki S."/>
            <person name="Ashton N."/>
            <person name="Barbazuk W.B."/>
            <person name="Barker E."/>
            <person name="Bennetzen J."/>
            <person name="Bezanilla M."/>
            <person name="Blankenship R."/>
            <person name="Cho S.H."/>
            <person name="Dutcher S."/>
            <person name="Estelle M."/>
            <person name="Fawcett J.A."/>
            <person name="Gundlach H."/>
            <person name="Hanada K."/>
            <person name="Heyl A."/>
            <person name="Hicks K.A."/>
            <person name="Hugh J."/>
            <person name="Lohr M."/>
            <person name="Mayer K."/>
            <person name="Melkozernov A."/>
            <person name="Murata T."/>
            <person name="Nelson D."/>
            <person name="Pils B."/>
            <person name="Prigge M."/>
            <person name="Reiss B."/>
            <person name="Renner T."/>
            <person name="Rombauts S."/>
            <person name="Rushton P."/>
            <person name="Sanderfoot A."/>
            <person name="Schween G."/>
            <person name="Shiu S.-H."/>
            <person name="Stueber K."/>
            <person name="Theodoulou F.L."/>
            <person name="Tu H."/>
            <person name="Van de Peer Y."/>
            <person name="Verrier P.J."/>
            <person name="Waters E."/>
            <person name="Wood A."/>
            <person name="Yang L."/>
            <person name="Cove D."/>
            <person name="Cuming A."/>
            <person name="Hasebe M."/>
            <person name="Lucas S."/>
            <person name="Mishler D.B."/>
            <person name="Reski R."/>
            <person name="Grigoriev I."/>
            <person name="Quatrano R.S."/>
            <person name="Boore J.L."/>
        </authorList>
    </citation>
    <scope>NUCLEOTIDE SEQUENCE [LARGE SCALE GENOMIC DNA]</scope>
    <source>
        <strain evidence="2 3">cv. Gransden 2004</strain>
    </source>
</reference>
<dbReference type="EnsemblPlants" id="Pp3c23_20510V3.3">
    <property type="protein sequence ID" value="Pp3c23_20510V3.3"/>
    <property type="gene ID" value="Pp3c23_20510"/>
</dbReference>
<accession>A0A7I4FG49</accession>
<dbReference type="EMBL" id="ABEU02000023">
    <property type="status" value="NOT_ANNOTATED_CDS"/>
    <property type="molecule type" value="Genomic_DNA"/>
</dbReference>
<organism evidence="2 3">
    <name type="scientific">Physcomitrium patens</name>
    <name type="common">Spreading-leaved earth moss</name>
    <name type="synonym">Physcomitrella patens</name>
    <dbReference type="NCBI Taxonomy" id="3218"/>
    <lineage>
        <taxon>Eukaryota</taxon>
        <taxon>Viridiplantae</taxon>
        <taxon>Streptophyta</taxon>
        <taxon>Embryophyta</taxon>
        <taxon>Bryophyta</taxon>
        <taxon>Bryophytina</taxon>
        <taxon>Bryopsida</taxon>
        <taxon>Funariidae</taxon>
        <taxon>Funariales</taxon>
        <taxon>Funariaceae</taxon>
        <taxon>Physcomitrium</taxon>
    </lineage>
</organism>
<feature type="chain" id="PRO_5029707157" description="Secreted protein" evidence="1">
    <location>
        <begin position="25"/>
        <end position="192"/>
    </location>
</feature>
<protein>
    <recommendedName>
        <fullName evidence="4">Secreted protein</fullName>
    </recommendedName>
</protein>
<reference evidence="2 3" key="2">
    <citation type="journal article" date="2018" name="Plant J.">
        <title>The Physcomitrella patens chromosome-scale assembly reveals moss genome structure and evolution.</title>
        <authorList>
            <person name="Lang D."/>
            <person name="Ullrich K.K."/>
            <person name="Murat F."/>
            <person name="Fuchs J."/>
            <person name="Jenkins J."/>
            <person name="Haas F.B."/>
            <person name="Piednoel M."/>
            <person name="Gundlach H."/>
            <person name="Van Bel M."/>
            <person name="Meyberg R."/>
            <person name="Vives C."/>
            <person name="Morata J."/>
            <person name="Symeonidi A."/>
            <person name="Hiss M."/>
            <person name="Muchero W."/>
            <person name="Kamisugi Y."/>
            <person name="Saleh O."/>
            <person name="Blanc G."/>
            <person name="Decker E.L."/>
            <person name="van Gessel N."/>
            <person name="Grimwood J."/>
            <person name="Hayes R.D."/>
            <person name="Graham S.W."/>
            <person name="Gunter L.E."/>
            <person name="McDaniel S.F."/>
            <person name="Hoernstein S.N.W."/>
            <person name="Larsson A."/>
            <person name="Li F.W."/>
            <person name="Perroud P.F."/>
            <person name="Phillips J."/>
            <person name="Ranjan P."/>
            <person name="Rokshar D.S."/>
            <person name="Rothfels C.J."/>
            <person name="Schneider L."/>
            <person name="Shu S."/>
            <person name="Stevenson D.W."/>
            <person name="Thummler F."/>
            <person name="Tillich M."/>
            <person name="Villarreal Aguilar J.C."/>
            <person name="Widiez T."/>
            <person name="Wong G.K."/>
            <person name="Wymore A."/>
            <person name="Zhang Y."/>
            <person name="Zimmer A.D."/>
            <person name="Quatrano R.S."/>
            <person name="Mayer K.F.X."/>
            <person name="Goodstein D."/>
            <person name="Casacuberta J.M."/>
            <person name="Vandepoele K."/>
            <person name="Reski R."/>
            <person name="Cuming A.C."/>
            <person name="Tuskan G.A."/>
            <person name="Maumus F."/>
            <person name="Salse J."/>
            <person name="Schmutz J."/>
            <person name="Rensing S.A."/>
        </authorList>
    </citation>
    <scope>NUCLEOTIDE SEQUENCE [LARGE SCALE GENOMIC DNA]</scope>
    <source>
        <strain evidence="2 3">cv. Gransden 2004</strain>
    </source>
</reference>
<dbReference type="Gramene" id="Pp3c23_20510V3.3">
    <property type="protein sequence ID" value="Pp3c23_20510V3.3"/>
    <property type="gene ID" value="Pp3c23_20510"/>
</dbReference>
<proteinExistence type="predicted"/>
<evidence type="ECO:0000313" key="2">
    <source>
        <dbReference type="EnsemblPlants" id="Pp3c23_20510V3.3"/>
    </source>
</evidence>
<evidence type="ECO:0008006" key="4">
    <source>
        <dbReference type="Google" id="ProtNLM"/>
    </source>
</evidence>
<reference evidence="2" key="3">
    <citation type="submission" date="2020-12" db="UniProtKB">
        <authorList>
            <consortium name="EnsemblPlants"/>
        </authorList>
    </citation>
    <scope>IDENTIFICATION</scope>
</reference>